<dbReference type="Proteomes" id="UP001108089">
    <property type="component" value="Unassembled WGS sequence"/>
</dbReference>
<gene>
    <name evidence="2" type="ORF">L1892_16185</name>
</gene>
<keyword evidence="1" id="KW-0175">Coiled coil</keyword>
<comment type="caution">
    <text evidence="2">The sequence shown here is derived from an EMBL/GenBank/DDBJ whole genome shotgun (WGS) entry which is preliminary data.</text>
</comment>
<evidence type="ECO:0000256" key="1">
    <source>
        <dbReference type="SAM" id="Coils"/>
    </source>
</evidence>
<feature type="coiled-coil region" evidence="1">
    <location>
        <begin position="15"/>
        <end position="47"/>
    </location>
</feature>
<organism evidence="2 3">
    <name type="scientific">Gordonia tangerina</name>
    <dbReference type="NCBI Taxonomy" id="2911060"/>
    <lineage>
        <taxon>Bacteria</taxon>
        <taxon>Bacillati</taxon>
        <taxon>Actinomycetota</taxon>
        <taxon>Actinomycetes</taxon>
        <taxon>Mycobacteriales</taxon>
        <taxon>Gordoniaceae</taxon>
        <taxon>Gordonia</taxon>
    </lineage>
</organism>
<accession>A0ABS9DPP5</accession>
<proteinExistence type="predicted"/>
<sequence>MLTLSQRSAWARRGAQEINRTIAEAKAEVAKHEAEKAEQDRQKLAAYREAHKPVPFTTEQLKSAKYIRTDVGWHKVVRGNAKSVSVETGYSWVDRYKLDKVLEVRS</sequence>
<protein>
    <submittedName>
        <fullName evidence="2">Uncharacterized protein</fullName>
    </submittedName>
</protein>
<evidence type="ECO:0000313" key="2">
    <source>
        <dbReference type="EMBL" id="MCF3939916.1"/>
    </source>
</evidence>
<name>A0ABS9DPP5_9ACTN</name>
<dbReference type="EMBL" id="JAKGCU010000016">
    <property type="protein sequence ID" value="MCF3939916.1"/>
    <property type="molecule type" value="Genomic_DNA"/>
</dbReference>
<evidence type="ECO:0000313" key="3">
    <source>
        <dbReference type="Proteomes" id="UP001108089"/>
    </source>
</evidence>
<dbReference type="RefSeq" id="WP_235724642.1">
    <property type="nucleotide sequence ID" value="NZ_JAKGCU010000016.1"/>
</dbReference>
<reference evidence="2" key="1">
    <citation type="submission" date="2022-01" db="EMBL/GenBank/DDBJ databases">
        <title>Gordonia xiamenensis sp. nov., isolated from surface seawater in Xiamen.</title>
        <authorList>
            <person name="He Y.F."/>
        </authorList>
    </citation>
    <scope>NUCLEOTIDE SEQUENCE</scope>
    <source>
        <strain evidence="2">GW1C4-4</strain>
    </source>
</reference>
<keyword evidence="3" id="KW-1185">Reference proteome</keyword>